<evidence type="ECO:0000256" key="1">
    <source>
        <dbReference type="ARBA" id="ARBA00004613"/>
    </source>
</evidence>
<dbReference type="SUPFAM" id="SSF47266">
    <property type="entry name" value="4-helical cytokines"/>
    <property type="match status" value="1"/>
</dbReference>
<keyword evidence="13" id="KW-1185">Reference proteome</keyword>
<feature type="chain" id="PRO_5025575138" description="Interferon beta" evidence="11">
    <location>
        <begin position="22"/>
        <end position="192"/>
    </location>
</feature>
<evidence type="ECO:0000256" key="9">
    <source>
        <dbReference type="ARBA" id="ARBA00023180"/>
    </source>
</evidence>
<dbReference type="GO" id="GO:0002683">
    <property type="term" value="P:negative regulation of immune system process"/>
    <property type="evidence" value="ECO:0007669"/>
    <property type="project" value="UniProtKB-ARBA"/>
</dbReference>
<dbReference type="GO" id="GO:0045321">
    <property type="term" value="P:leukocyte activation"/>
    <property type="evidence" value="ECO:0007669"/>
    <property type="project" value="UniProtKB-ARBA"/>
</dbReference>
<dbReference type="Proteomes" id="UP000322234">
    <property type="component" value="Unassembled WGS sequence"/>
</dbReference>
<gene>
    <name evidence="12" type="ORF">E5288_WYG015850</name>
</gene>
<dbReference type="SMART" id="SM00076">
    <property type="entry name" value="IFabd"/>
    <property type="match status" value="1"/>
</dbReference>
<evidence type="ECO:0000256" key="10">
    <source>
        <dbReference type="RuleBase" id="RU000436"/>
    </source>
</evidence>
<dbReference type="EMBL" id="VBQZ03000054">
    <property type="protein sequence ID" value="MXQ89304.1"/>
    <property type="molecule type" value="Genomic_DNA"/>
</dbReference>
<dbReference type="GO" id="GO:0051607">
    <property type="term" value="P:defense response to virus"/>
    <property type="evidence" value="ECO:0007669"/>
    <property type="project" value="UniProtKB-KW"/>
</dbReference>
<comment type="similarity">
    <text evidence="2 10">Belongs to the alpha/beta interferon family.</text>
</comment>
<accession>A0A6B0RMR5</accession>
<name>A0A6B0RMR5_9CETA</name>
<evidence type="ECO:0000256" key="3">
    <source>
        <dbReference type="ARBA" id="ARBA00011245"/>
    </source>
</evidence>
<dbReference type="GO" id="GO:0005615">
    <property type="term" value="C:extracellular space"/>
    <property type="evidence" value="ECO:0007669"/>
    <property type="project" value="UniProtKB-KW"/>
</dbReference>
<dbReference type="GO" id="GO:0071359">
    <property type="term" value="P:cellular response to dsRNA"/>
    <property type="evidence" value="ECO:0007669"/>
    <property type="project" value="UniProtKB-ARBA"/>
</dbReference>
<evidence type="ECO:0000313" key="12">
    <source>
        <dbReference type="EMBL" id="MXQ89304.1"/>
    </source>
</evidence>
<evidence type="ECO:0000256" key="4">
    <source>
        <dbReference type="ARBA" id="ARBA00022514"/>
    </source>
</evidence>
<dbReference type="GO" id="GO:0051241">
    <property type="term" value="P:negative regulation of multicellular organismal process"/>
    <property type="evidence" value="ECO:0007669"/>
    <property type="project" value="UniProtKB-ARBA"/>
</dbReference>
<organism evidence="12 13">
    <name type="scientific">Bos mutus</name>
    <name type="common">wild yak</name>
    <dbReference type="NCBI Taxonomy" id="72004"/>
    <lineage>
        <taxon>Eukaryota</taxon>
        <taxon>Metazoa</taxon>
        <taxon>Chordata</taxon>
        <taxon>Craniata</taxon>
        <taxon>Vertebrata</taxon>
        <taxon>Euteleostomi</taxon>
        <taxon>Mammalia</taxon>
        <taxon>Eutheria</taxon>
        <taxon>Laurasiatheria</taxon>
        <taxon>Artiodactyla</taxon>
        <taxon>Ruminantia</taxon>
        <taxon>Pecora</taxon>
        <taxon>Bovidae</taxon>
        <taxon>Bovinae</taxon>
        <taxon>Bos</taxon>
    </lineage>
</organism>
<sequence>MTHQCLLQMVLLLCFSTTALSRSYSLLRFQQRRSLAVCQKLLWQLPSTPQHCLEARMDFQMPEEMKQAQQFRKEDAILVIYEMLQQIFGILTRDFSSTGWSETIIEDLLEELYGQMNRLQPIQKEIMQKQNSTMGDTTVLHLRKYYFNLVQYLKSKEYNRSKLMIALWVSTMAIQDFLPLLLLGLGTDDTDD</sequence>
<dbReference type="InterPro" id="IPR000471">
    <property type="entry name" value="Interferon_alpha/beta/delta"/>
</dbReference>
<feature type="signal peptide" evidence="11">
    <location>
        <begin position="1"/>
        <end position="21"/>
    </location>
</feature>
<evidence type="ECO:0008006" key="14">
    <source>
        <dbReference type="Google" id="ProtNLM"/>
    </source>
</evidence>
<evidence type="ECO:0000256" key="2">
    <source>
        <dbReference type="ARBA" id="ARBA00011033"/>
    </source>
</evidence>
<keyword evidence="9" id="KW-0325">Glycoprotein</keyword>
<dbReference type="GO" id="GO:0009891">
    <property type="term" value="P:positive regulation of biosynthetic process"/>
    <property type="evidence" value="ECO:0007669"/>
    <property type="project" value="UniProtKB-ARBA"/>
</dbReference>
<evidence type="ECO:0000313" key="13">
    <source>
        <dbReference type="Proteomes" id="UP000322234"/>
    </source>
</evidence>
<dbReference type="GO" id="GO:0005126">
    <property type="term" value="F:cytokine receptor binding"/>
    <property type="evidence" value="ECO:0007669"/>
    <property type="project" value="InterPro"/>
</dbReference>
<protein>
    <recommendedName>
        <fullName evidence="14">Interferon beta</fullName>
    </recommendedName>
</protein>
<dbReference type="InterPro" id="IPR009079">
    <property type="entry name" value="4_helix_cytokine-like_core"/>
</dbReference>
<dbReference type="PANTHER" id="PTHR11691">
    <property type="entry name" value="TYPE I INTERFERON"/>
    <property type="match status" value="1"/>
</dbReference>
<dbReference type="PANTHER" id="PTHR11691:SF73">
    <property type="entry name" value="INTERFERON BETA"/>
    <property type="match status" value="1"/>
</dbReference>
<keyword evidence="6 11" id="KW-0732">Signal</keyword>
<proteinExistence type="inferred from homology"/>
<dbReference type="FunFam" id="1.20.1250.10:FF:000026">
    <property type="entry name" value="Interferon beta"/>
    <property type="match status" value="1"/>
</dbReference>
<evidence type="ECO:0000256" key="8">
    <source>
        <dbReference type="ARBA" id="ARBA00023157"/>
    </source>
</evidence>
<dbReference type="Gene3D" id="1.20.1250.10">
    <property type="match status" value="1"/>
</dbReference>
<keyword evidence="8" id="KW-1015">Disulfide bond</keyword>
<evidence type="ECO:0000256" key="11">
    <source>
        <dbReference type="SAM" id="SignalP"/>
    </source>
</evidence>
<dbReference type="Pfam" id="PF00143">
    <property type="entry name" value="Interferon"/>
    <property type="match status" value="1"/>
</dbReference>
<evidence type="ECO:0000256" key="6">
    <source>
        <dbReference type="ARBA" id="ARBA00022729"/>
    </source>
</evidence>
<evidence type="ECO:0000256" key="7">
    <source>
        <dbReference type="ARBA" id="ARBA00023118"/>
    </source>
</evidence>
<dbReference type="GO" id="GO:0098586">
    <property type="term" value="P:cellular response to virus"/>
    <property type="evidence" value="ECO:0007669"/>
    <property type="project" value="UniProtKB-ARBA"/>
</dbReference>
<dbReference type="AlphaFoldDB" id="A0A6B0RMR5"/>
<comment type="caution">
    <text evidence="12">The sequence shown here is derived from an EMBL/GenBank/DDBJ whole genome shotgun (WGS) entry which is preliminary data.</text>
</comment>
<comment type="subcellular location">
    <subcellularLocation>
        <location evidence="1">Secreted</location>
    </subcellularLocation>
</comment>
<keyword evidence="5" id="KW-0964">Secreted</keyword>
<dbReference type="GO" id="GO:0005125">
    <property type="term" value="F:cytokine activity"/>
    <property type="evidence" value="ECO:0007669"/>
    <property type="project" value="UniProtKB-KW"/>
</dbReference>
<dbReference type="GO" id="GO:0006955">
    <property type="term" value="P:immune response"/>
    <property type="evidence" value="ECO:0007669"/>
    <property type="project" value="UniProtKB-ARBA"/>
</dbReference>
<reference evidence="12" key="1">
    <citation type="submission" date="2019-10" db="EMBL/GenBank/DDBJ databases">
        <title>The sequence and de novo assembly of the wild yak genome.</title>
        <authorList>
            <person name="Liu Y."/>
        </authorList>
    </citation>
    <scope>NUCLEOTIDE SEQUENCE [LARGE SCALE GENOMIC DNA]</scope>
    <source>
        <strain evidence="12">WY2019</strain>
    </source>
</reference>
<evidence type="ECO:0000256" key="5">
    <source>
        <dbReference type="ARBA" id="ARBA00022525"/>
    </source>
</evidence>
<keyword evidence="7 10" id="KW-0051">Antiviral defense</keyword>
<keyword evidence="4 10" id="KW-0202">Cytokine</keyword>
<comment type="subunit">
    <text evidence="3">Monomer.</text>
</comment>
<dbReference type="PRINTS" id="PR00266">
    <property type="entry name" value="INTERFERONAB"/>
</dbReference>